<feature type="domain" description="FAD/NAD(P)-binding" evidence="1">
    <location>
        <begin position="7"/>
        <end position="35"/>
    </location>
</feature>
<evidence type="ECO:0000259" key="1">
    <source>
        <dbReference type="Pfam" id="PF07992"/>
    </source>
</evidence>
<feature type="non-terminal residue" evidence="2">
    <location>
        <position position="1"/>
    </location>
</feature>
<accession>A0A382WJ70</accession>
<organism evidence="2">
    <name type="scientific">marine metagenome</name>
    <dbReference type="NCBI Taxonomy" id="408172"/>
    <lineage>
        <taxon>unclassified sequences</taxon>
        <taxon>metagenomes</taxon>
        <taxon>ecological metagenomes</taxon>
    </lineage>
</organism>
<dbReference type="EMBL" id="UINC01159853">
    <property type="protein sequence ID" value="SVD58168.1"/>
    <property type="molecule type" value="Genomic_DNA"/>
</dbReference>
<name>A0A382WJ70_9ZZZZ</name>
<dbReference type="GO" id="GO:0016491">
    <property type="term" value="F:oxidoreductase activity"/>
    <property type="evidence" value="ECO:0007669"/>
    <property type="project" value="InterPro"/>
</dbReference>
<dbReference type="InterPro" id="IPR036188">
    <property type="entry name" value="FAD/NAD-bd_sf"/>
</dbReference>
<dbReference type="AlphaFoldDB" id="A0A382WJ70"/>
<protein>
    <recommendedName>
        <fullName evidence="1">FAD/NAD(P)-binding domain-containing protein</fullName>
    </recommendedName>
</protein>
<gene>
    <name evidence="2" type="ORF">METZ01_LOCUS411022</name>
</gene>
<evidence type="ECO:0000313" key="2">
    <source>
        <dbReference type="EMBL" id="SVD58168.1"/>
    </source>
</evidence>
<reference evidence="2" key="1">
    <citation type="submission" date="2018-05" db="EMBL/GenBank/DDBJ databases">
        <authorList>
            <person name="Lanie J.A."/>
            <person name="Ng W.-L."/>
            <person name="Kazmierczak K.M."/>
            <person name="Andrzejewski T.M."/>
            <person name="Davidsen T.M."/>
            <person name="Wayne K.J."/>
            <person name="Tettelin H."/>
            <person name="Glass J.I."/>
            <person name="Rusch D."/>
            <person name="Podicherti R."/>
            <person name="Tsui H.-C.T."/>
            <person name="Winkler M.E."/>
        </authorList>
    </citation>
    <scope>NUCLEOTIDE SEQUENCE</scope>
</reference>
<dbReference type="Gene3D" id="3.50.50.60">
    <property type="entry name" value="FAD/NAD(P)-binding domain"/>
    <property type="match status" value="1"/>
</dbReference>
<dbReference type="InterPro" id="IPR023753">
    <property type="entry name" value="FAD/NAD-binding_dom"/>
</dbReference>
<feature type="non-terminal residue" evidence="2">
    <location>
        <position position="36"/>
    </location>
</feature>
<dbReference type="SUPFAM" id="SSF51905">
    <property type="entry name" value="FAD/NAD(P)-binding domain"/>
    <property type="match status" value="1"/>
</dbReference>
<proteinExistence type="predicted"/>
<dbReference type="Pfam" id="PF07992">
    <property type="entry name" value="Pyr_redox_2"/>
    <property type="match status" value="1"/>
</dbReference>
<sequence length="36" mass="3514">VSAFDHDLIILGGGSGGYAAARTAREAGADVAIVDP</sequence>